<accession>T1GQG4</accession>
<reference evidence="3" key="1">
    <citation type="submission" date="2013-02" db="EMBL/GenBank/DDBJ databases">
        <authorList>
            <person name="Hughes D."/>
        </authorList>
    </citation>
    <scope>NUCLEOTIDE SEQUENCE</scope>
    <source>
        <strain>Durham</strain>
        <strain evidence="3">NC isolate 2 -- Noor lab</strain>
    </source>
</reference>
<dbReference type="AlphaFoldDB" id="T1GQG4"/>
<evidence type="ECO:0000313" key="3">
    <source>
        <dbReference type="Proteomes" id="UP000015102"/>
    </source>
</evidence>
<proteinExistence type="predicted"/>
<dbReference type="Proteomes" id="UP000015102">
    <property type="component" value="Unassembled WGS sequence"/>
</dbReference>
<sequence length="131" mass="15096">MSNLAAFEEENKHLRSRIKIFEQARIDVVGTLGTEEKVKALGQERKLLEQHLEEAHLQLSDIKSVWSSQNLALETQVARLSSQVAEETTEKRRAVKEKDEFQQKLKNLEFDNAKLTEELQQRDCKVDMSGT</sequence>
<keyword evidence="3" id="KW-1185">Reference proteome</keyword>
<name>T1GQG4_MEGSC</name>
<organism evidence="2 3">
    <name type="scientific">Megaselia scalaris</name>
    <name type="common">Humpbacked fly</name>
    <name type="synonym">Phora scalaris</name>
    <dbReference type="NCBI Taxonomy" id="36166"/>
    <lineage>
        <taxon>Eukaryota</taxon>
        <taxon>Metazoa</taxon>
        <taxon>Ecdysozoa</taxon>
        <taxon>Arthropoda</taxon>
        <taxon>Hexapoda</taxon>
        <taxon>Insecta</taxon>
        <taxon>Pterygota</taxon>
        <taxon>Neoptera</taxon>
        <taxon>Endopterygota</taxon>
        <taxon>Diptera</taxon>
        <taxon>Brachycera</taxon>
        <taxon>Muscomorpha</taxon>
        <taxon>Platypezoidea</taxon>
        <taxon>Phoridae</taxon>
        <taxon>Megaseliini</taxon>
        <taxon>Megaselia</taxon>
    </lineage>
</organism>
<dbReference type="EnsemblMetazoa" id="MESCA005869-RA">
    <property type="protein sequence ID" value="MESCA005869-PA"/>
    <property type="gene ID" value="MESCA005869"/>
</dbReference>
<evidence type="ECO:0000313" key="2">
    <source>
        <dbReference type="EnsemblMetazoa" id="MESCA005869-PA"/>
    </source>
</evidence>
<feature type="coiled-coil region" evidence="1">
    <location>
        <begin position="4"/>
        <end position="125"/>
    </location>
</feature>
<keyword evidence="1" id="KW-0175">Coiled coil</keyword>
<protein>
    <submittedName>
        <fullName evidence="2">Uncharacterized protein</fullName>
    </submittedName>
</protein>
<dbReference type="EMBL" id="CAQQ02391367">
    <property type="status" value="NOT_ANNOTATED_CDS"/>
    <property type="molecule type" value="Genomic_DNA"/>
</dbReference>
<dbReference type="STRING" id="36166.T1GQG4"/>
<evidence type="ECO:0000256" key="1">
    <source>
        <dbReference type="SAM" id="Coils"/>
    </source>
</evidence>
<dbReference type="HOGENOM" id="CLU_1932810_0_0_1"/>
<reference evidence="2" key="2">
    <citation type="submission" date="2015-06" db="UniProtKB">
        <authorList>
            <consortium name="EnsemblMetazoa"/>
        </authorList>
    </citation>
    <scope>IDENTIFICATION</scope>
</reference>